<feature type="domain" description="Disease resistance N-terminal" evidence="6">
    <location>
        <begin position="5"/>
        <end position="97"/>
    </location>
</feature>
<sequence>MAETVVSPVIDRLVQLLVEEAKLLKGVNKDVQSLKDELESIKCFLKDAEARSEKEHTNDGVKTWVKQVRDEANRIEDVIDEYLRHVSPRRHRSGFLNFLKKIGSLLERLKARHIIVSEVKDIKTSLREIQERSERYDFQRHSSEEVSGSKRSCSEQCEPRLVSHLIEEDEVVGIDSIRNDLKRKLVKGASARMVISLVGTGGIGKTTLARIVYDDELVKQHFNCYAWITVSQPYDIKKVLKKFTKQICIDSECTMGETDTIEESVSSLRQYLKTKRYVVVFDDIWDIKFWDVMKHALPKNDKGSRIIITTRNDTVAAVACQETWCDHVHKLQPLSDEMARDLFYIKAFRSETQCPKELEDLSLRLVRKCQGLPLVITAIACLLSTKEKIILEWQKVLDNMSSEFEDNVQLKRISNIIFLSYNDLPYHLKSCLLYFGIFPEDHSVAESTLFKMWIAEGFVKPKKDMRLEDVAKEYLEELINRNLVQVSHSECRGSDRLCKVHDMMREVILLKIEELGFCQMLDEKNLRFRSKYRRLSIRGSTENVQEIVKDSGVRSVFIFDASKLTERFMVTLFESFKLLRVLYFKNTLLDCLPKEVGNFFHLKYLCLRNTKVKMLPKSVGKLQKLQTLDLVNTLVCELPCEINDLRCMRHILTGPNHRSFKTVPGMKLPKGIGCLEDLQTLCSVEAHEGPGAVNELEKLRELRMLSISKLTTETGKALCAFIEKMNYLEALELSSVSEDEILDLECVSSPPYLLRFLSLRGPLQKLPCWISMLHNLVEIWLFHTKLLDDQLRILRSLPNLQKLYLYHAYETEKLHFKEGGFQKLKFLNIRDHDRLKEVQIDRGALPCLQTLGMWAGLLKEVPSGIQHLTSLKTLRFFDLPEEFVSSLEPFGGQDYWKVRHVTSVTFWKTIFGDPDVFLGKLRESDPINICCKRHLKPV</sequence>
<dbReference type="InterPro" id="IPR044974">
    <property type="entry name" value="Disease_R_plants"/>
</dbReference>
<dbReference type="InterPro" id="IPR032675">
    <property type="entry name" value="LRR_dom_sf"/>
</dbReference>
<dbReference type="Gene3D" id="1.10.10.10">
    <property type="entry name" value="Winged helix-like DNA-binding domain superfamily/Winged helix DNA-binding domain"/>
    <property type="match status" value="1"/>
</dbReference>
<evidence type="ECO:0000259" key="7">
    <source>
        <dbReference type="Pfam" id="PF23559"/>
    </source>
</evidence>
<dbReference type="GO" id="GO:0043531">
    <property type="term" value="F:ADP binding"/>
    <property type="evidence" value="ECO:0007669"/>
    <property type="project" value="InterPro"/>
</dbReference>
<dbReference type="OrthoDB" id="598235at2759"/>
<dbReference type="InterPro" id="IPR041118">
    <property type="entry name" value="Rx_N"/>
</dbReference>
<dbReference type="SUPFAM" id="SSF52540">
    <property type="entry name" value="P-loop containing nucleoside triphosphate hydrolases"/>
    <property type="match status" value="1"/>
</dbReference>
<keyword evidence="2" id="KW-0547">Nucleotide-binding</keyword>
<dbReference type="EMBL" id="JXTB01000178">
    <property type="protein sequence ID" value="PON55832.1"/>
    <property type="molecule type" value="Genomic_DNA"/>
</dbReference>
<protein>
    <submittedName>
        <fullName evidence="9">NB-ARC domain, LRR domain containing protein</fullName>
    </submittedName>
</protein>
<dbReference type="InterPro" id="IPR042197">
    <property type="entry name" value="Apaf_helical"/>
</dbReference>
<keyword evidence="1" id="KW-0677">Repeat</keyword>
<dbReference type="PRINTS" id="PR00364">
    <property type="entry name" value="DISEASERSIST"/>
</dbReference>
<reference evidence="10" key="1">
    <citation type="submission" date="2016-06" db="EMBL/GenBank/DDBJ databases">
        <title>Parallel loss of symbiosis genes in relatives of nitrogen-fixing non-legume Parasponia.</title>
        <authorList>
            <person name="Van Velzen R."/>
            <person name="Holmer R."/>
            <person name="Bu F."/>
            <person name="Rutten L."/>
            <person name="Van Zeijl A."/>
            <person name="Liu W."/>
            <person name="Santuari L."/>
            <person name="Cao Q."/>
            <person name="Sharma T."/>
            <person name="Shen D."/>
            <person name="Roswanjaya Y."/>
            <person name="Wardhani T."/>
            <person name="Kalhor M.S."/>
            <person name="Jansen J."/>
            <person name="Van den Hoogen J."/>
            <person name="Gungor B."/>
            <person name="Hartog M."/>
            <person name="Hontelez J."/>
            <person name="Verver J."/>
            <person name="Yang W.-C."/>
            <person name="Schijlen E."/>
            <person name="Repin R."/>
            <person name="Schilthuizen M."/>
            <person name="Schranz E."/>
            <person name="Heidstra R."/>
            <person name="Miyata K."/>
            <person name="Fedorova E."/>
            <person name="Kohlen W."/>
            <person name="Bisseling T."/>
            <person name="Smit S."/>
            <person name="Geurts R."/>
        </authorList>
    </citation>
    <scope>NUCLEOTIDE SEQUENCE [LARGE SCALE GENOMIC DNA]</scope>
    <source>
        <strain evidence="10">cv. WU1-14</strain>
    </source>
</reference>
<dbReference type="Pfam" id="PF00931">
    <property type="entry name" value="NB-ARC"/>
    <property type="match status" value="1"/>
</dbReference>
<evidence type="ECO:0000256" key="2">
    <source>
        <dbReference type="ARBA" id="ARBA00022741"/>
    </source>
</evidence>
<dbReference type="FunFam" id="1.10.10.10:FF:000322">
    <property type="entry name" value="Probable disease resistance protein At1g63360"/>
    <property type="match status" value="1"/>
</dbReference>
<dbReference type="CDD" id="cd14798">
    <property type="entry name" value="RX-CC_like"/>
    <property type="match status" value="1"/>
</dbReference>
<dbReference type="Gene3D" id="3.40.50.300">
    <property type="entry name" value="P-loop containing nucleotide triphosphate hydrolases"/>
    <property type="match status" value="1"/>
</dbReference>
<dbReference type="InterPro" id="IPR058922">
    <property type="entry name" value="WHD_DRP"/>
</dbReference>
<dbReference type="Pfam" id="PF23598">
    <property type="entry name" value="LRR_14"/>
    <property type="match status" value="1"/>
</dbReference>
<dbReference type="InterPro" id="IPR038005">
    <property type="entry name" value="RX-like_CC"/>
</dbReference>
<dbReference type="GO" id="GO:0098542">
    <property type="term" value="P:defense response to other organism"/>
    <property type="evidence" value="ECO:0007669"/>
    <property type="project" value="TreeGrafter"/>
</dbReference>
<evidence type="ECO:0000256" key="1">
    <source>
        <dbReference type="ARBA" id="ARBA00022737"/>
    </source>
</evidence>
<evidence type="ECO:0000259" key="8">
    <source>
        <dbReference type="Pfam" id="PF23598"/>
    </source>
</evidence>
<evidence type="ECO:0000259" key="6">
    <source>
        <dbReference type="Pfam" id="PF18052"/>
    </source>
</evidence>
<feature type="domain" description="Disease resistance protein winged helix" evidence="7">
    <location>
        <begin position="437"/>
        <end position="508"/>
    </location>
</feature>
<dbReference type="InterPro" id="IPR036388">
    <property type="entry name" value="WH-like_DNA-bd_sf"/>
</dbReference>
<dbReference type="Gene3D" id="1.20.5.4130">
    <property type="match status" value="1"/>
</dbReference>
<dbReference type="SUPFAM" id="SSF52058">
    <property type="entry name" value="L domain-like"/>
    <property type="match status" value="1"/>
</dbReference>
<dbReference type="Pfam" id="PF18052">
    <property type="entry name" value="Rx_N"/>
    <property type="match status" value="1"/>
</dbReference>
<name>A0A2P5C437_PARAD</name>
<dbReference type="PANTHER" id="PTHR23155">
    <property type="entry name" value="DISEASE RESISTANCE PROTEIN RP"/>
    <property type="match status" value="1"/>
</dbReference>
<comment type="caution">
    <text evidence="9">The sequence shown here is derived from an EMBL/GenBank/DDBJ whole genome shotgun (WGS) entry which is preliminary data.</text>
</comment>
<keyword evidence="3" id="KW-0611">Plant defense</keyword>
<organism evidence="9 10">
    <name type="scientific">Parasponia andersonii</name>
    <name type="common">Sponia andersonii</name>
    <dbReference type="NCBI Taxonomy" id="3476"/>
    <lineage>
        <taxon>Eukaryota</taxon>
        <taxon>Viridiplantae</taxon>
        <taxon>Streptophyta</taxon>
        <taxon>Embryophyta</taxon>
        <taxon>Tracheophyta</taxon>
        <taxon>Spermatophyta</taxon>
        <taxon>Magnoliopsida</taxon>
        <taxon>eudicotyledons</taxon>
        <taxon>Gunneridae</taxon>
        <taxon>Pentapetalae</taxon>
        <taxon>rosids</taxon>
        <taxon>fabids</taxon>
        <taxon>Rosales</taxon>
        <taxon>Cannabaceae</taxon>
        <taxon>Parasponia</taxon>
    </lineage>
</organism>
<proteinExistence type="predicted"/>
<dbReference type="FunFam" id="3.40.50.300:FF:001091">
    <property type="entry name" value="Probable disease resistance protein At1g61300"/>
    <property type="match status" value="1"/>
</dbReference>
<accession>A0A2P5C437</accession>
<evidence type="ECO:0000256" key="4">
    <source>
        <dbReference type="SAM" id="Coils"/>
    </source>
</evidence>
<dbReference type="PANTHER" id="PTHR23155:SF1052">
    <property type="entry name" value="DISEASE RESISTANCE PROTEIN RPM1"/>
    <property type="match status" value="1"/>
</dbReference>
<keyword evidence="4" id="KW-0175">Coiled coil</keyword>
<evidence type="ECO:0000256" key="3">
    <source>
        <dbReference type="ARBA" id="ARBA00022821"/>
    </source>
</evidence>
<feature type="domain" description="NB-ARC" evidence="5">
    <location>
        <begin position="179"/>
        <end position="351"/>
    </location>
</feature>
<dbReference type="Proteomes" id="UP000237105">
    <property type="component" value="Unassembled WGS sequence"/>
</dbReference>
<gene>
    <name evidence="9" type="ORF">PanWU01x14_185100</name>
</gene>
<keyword evidence="10" id="KW-1185">Reference proteome</keyword>
<evidence type="ECO:0000259" key="5">
    <source>
        <dbReference type="Pfam" id="PF00931"/>
    </source>
</evidence>
<evidence type="ECO:0000313" key="10">
    <source>
        <dbReference type="Proteomes" id="UP000237105"/>
    </source>
</evidence>
<dbReference type="InterPro" id="IPR027417">
    <property type="entry name" value="P-loop_NTPase"/>
</dbReference>
<evidence type="ECO:0000313" key="9">
    <source>
        <dbReference type="EMBL" id="PON55832.1"/>
    </source>
</evidence>
<feature type="domain" description="Disease resistance R13L4/SHOC-2-like LRR" evidence="8">
    <location>
        <begin position="553"/>
        <end position="876"/>
    </location>
</feature>
<dbReference type="InterPro" id="IPR002182">
    <property type="entry name" value="NB-ARC"/>
</dbReference>
<dbReference type="Gene3D" id="3.80.10.10">
    <property type="entry name" value="Ribonuclease Inhibitor"/>
    <property type="match status" value="1"/>
</dbReference>
<feature type="coiled-coil region" evidence="4">
    <location>
        <begin position="31"/>
        <end position="85"/>
    </location>
</feature>
<dbReference type="Gene3D" id="1.10.8.430">
    <property type="entry name" value="Helical domain of apoptotic protease-activating factors"/>
    <property type="match status" value="1"/>
</dbReference>
<dbReference type="InterPro" id="IPR055414">
    <property type="entry name" value="LRR_R13L4/SHOC2-like"/>
</dbReference>
<dbReference type="Pfam" id="PF23559">
    <property type="entry name" value="WHD_DRP"/>
    <property type="match status" value="1"/>
</dbReference>
<dbReference type="AlphaFoldDB" id="A0A2P5C437"/>